<evidence type="ECO:0000256" key="16">
    <source>
        <dbReference type="ARBA" id="ARBA00075385"/>
    </source>
</evidence>
<evidence type="ECO:0000313" key="20">
    <source>
        <dbReference type="Ensembl" id="ENSJJAP00000004013.1"/>
    </source>
</evidence>
<comment type="function">
    <text evidence="13">Contributes to the release of free fatty acids from fatty acid synthase (FASN). Has broad substrate specificity, giving rise to a range of free fatty acids with chain lengths between 10 and 16 carbon atoms (C10 - C16).</text>
</comment>
<keyword evidence="3" id="KW-0444">Lipid biosynthesis</keyword>
<evidence type="ECO:0000256" key="4">
    <source>
        <dbReference type="ARBA" id="ARBA00022801"/>
    </source>
</evidence>
<dbReference type="InterPro" id="IPR012223">
    <property type="entry name" value="TEII"/>
</dbReference>
<evidence type="ECO:0000256" key="8">
    <source>
        <dbReference type="ARBA" id="ARBA00047969"/>
    </source>
</evidence>
<evidence type="ECO:0000256" key="15">
    <source>
        <dbReference type="ARBA" id="ARBA00073799"/>
    </source>
</evidence>
<organism evidence="20 21">
    <name type="scientific">Jaculus jaculus</name>
    <name type="common">Lesser Egyptian jerboa</name>
    <dbReference type="NCBI Taxonomy" id="51337"/>
    <lineage>
        <taxon>Eukaryota</taxon>
        <taxon>Metazoa</taxon>
        <taxon>Chordata</taxon>
        <taxon>Craniata</taxon>
        <taxon>Vertebrata</taxon>
        <taxon>Euteleostomi</taxon>
        <taxon>Mammalia</taxon>
        <taxon>Eutheria</taxon>
        <taxon>Euarchontoglires</taxon>
        <taxon>Glires</taxon>
        <taxon>Rodentia</taxon>
        <taxon>Myomorpha</taxon>
        <taxon>Dipodoidea</taxon>
        <taxon>Dipodidae</taxon>
        <taxon>Dipodinae</taxon>
        <taxon>Jaculus</taxon>
    </lineage>
</organism>
<reference evidence="20" key="2">
    <citation type="submission" date="2025-09" db="UniProtKB">
        <authorList>
            <consortium name="Ensembl"/>
        </authorList>
    </citation>
    <scope>IDENTIFICATION</scope>
</reference>
<dbReference type="InterPro" id="IPR029058">
    <property type="entry name" value="AB_hydrolase_fold"/>
</dbReference>
<evidence type="ECO:0000256" key="6">
    <source>
        <dbReference type="ARBA" id="ARBA00023098"/>
    </source>
</evidence>
<dbReference type="AlphaFoldDB" id="A0A8C5NVS3"/>
<comment type="catalytic activity">
    <reaction evidence="8">
        <text>decanoyl-CoA + H2O = decanoate + CoA + H(+)</text>
        <dbReference type="Rhea" id="RHEA:40059"/>
        <dbReference type="ChEBI" id="CHEBI:15377"/>
        <dbReference type="ChEBI" id="CHEBI:15378"/>
        <dbReference type="ChEBI" id="CHEBI:27689"/>
        <dbReference type="ChEBI" id="CHEBI:57287"/>
        <dbReference type="ChEBI" id="CHEBI:61430"/>
    </reaction>
    <physiologicalReaction direction="left-to-right" evidence="8">
        <dbReference type="Rhea" id="RHEA:40060"/>
    </physiologicalReaction>
</comment>
<keyword evidence="7" id="KW-0275">Fatty acid biosynthesis</keyword>
<proteinExistence type="inferred from homology"/>
<evidence type="ECO:0000256" key="9">
    <source>
        <dbReference type="ARBA" id="ARBA00048074"/>
    </source>
</evidence>
<dbReference type="GO" id="GO:0016297">
    <property type="term" value="F:fatty acyl-[ACP] hydrolase activity"/>
    <property type="evidence" value="ECO:0007669"/>
    <property type="project" value="UniProtKB-EC"/>
</dbReference>
<dbReference type="OMA" id="PGHGTNQ"/>
<evidence type="ECO:0000256" key="12">
    <source>
        <dbReference type="ARBA" id="ARBA00052691"/>
    </source>
</evidence>
<comment type="subunit">
    <text evidence="14">Interacts (via C-terminus) with FASN.</text>
</comment>
<keyword evidence="5" id="KW-0276">Fatty acid metabolism</keyword>
<keyword evidence="6" id="KW-0443">Lipid metabolism</keyword>
<accession>A0A8C5NVS3</accession>
<comment type="similarity">
    <text evidence="1">Belongs to the thioesterase family.</text>
</comment>
<dbReference type="Gene3D" id="3.40.50.1820">
    <property type="entry name" value="alpha/beta hydrolase"/>
    <property type="match status" value="1"/>
</dbReference>
<dbReference type="GO" id="GO:0051792">
    <property type="term" value="P:medium-chain fatty acid biosynthetic process"/>
    <property type="evidence" value="ECO:0007669"/>
    <property type="project" value="Ensembl"/>
</dbReference>
<comment type="catalytic activity">
    <reaction evidence="11">
        <text>(9Z)-octadecenoyl-[ACP] + H2O = (9Z)-octadecenoate + holo-[ACP] + H(+)</text>
        <dbReference type="Rhea" id="RHEA:15057"/>
        <dbReference type="Rhea" id="RHEA-COMP:9685"/>
        <dbReference type="Rhea" id="RHEA-COMP:9924"/>
        <dbReference type="ChEBI" id="CHEBI:15377"/>
        <dbReference type="ChEBI" id="CHEBI:15378"/>
        <dbReference type="ChEBI" id="CHEBI:30823"/>
        <dbReference type="ChEBI" id="CHEBI:64479"/>
        <dbReference type="ChEBI" id="CHEBI:78783"/>
        <dbReference type="EC" id="3.1.2.14"/>
    </reaction>
</comment>
<keyword evidence="4" id="KW-0378">Hydrolase</keyword>
<evidence type="ECO:0000256" key="3">
    <source>
        <dbReference type="ARBA" id="ARBA00022516"/>
    </source>
</evidence>
<dbReference type="Proteomes" id="UP000694385">
    <property type="component" value="Unassembled WGS sequence"/>
</dbReference>
<feature type="domain" description="Thioesterase" evidence="19">
    <location>
        <begin position="28"/>
        <end position="250"/>
    </location>
</feature>
<evidence type="ECO:0000256" key="11">
    <source>
        <dbReference type="ARBA" id="ARBA00048536"/>
    </source>
</evidence>
<evidence type="ECO:0000256" key="14">
    <source>
        <dbReference type="ARBA" id="ARBA00065224"/>
    </source>
</evidence>
<reference evidence="20" key="1">
    <citation type="submission" date="2025-08" db="UniProtKB">
        <authorList>
            <consortium name="Ensembl"/>
        </authorList>
    </citation>
    <scope>IDENTIFICATION</scope>
</reference>
<evidence type="ECO:0000256" key="13">
    <source>
        <dbReference type="ARBA" id="ARBA00053731"/>
    </source>
</evidence>
<comment type="catalytic activity">
    <reaction evidence="9">
        <text>dodecanoyl-CoA + H2O = dodecanoate + CoA + H(+)</text>
        <dbReference type="Rhea" id="RHEA:30135"/>
        <dbReference type="ChEBI" id="CHEBI:15377"/>
        <dbReference type="ChEBI" id="CHEBI:15378"/>
        <dbReference type="ChEBI" id="CHEBI:18262"/>
        <dbReference type="ChEBI" id="CHEBI:57287"/>
        <dbReference type="ChEBI" id="CHEBI:57375"/>
    </reaction>
    <physiologicalReaction direction="left-to-right" evidence="9">
        <dbReference type="Rhea" id="RHEA:30136"/>
    </physiologicalReaction>
</comment>
<evidence type="ECO:0000256" key="2">
    <source>
        <dbReference type="ARBA" id="ARBA00012480"/>
    </source>
</evidence>
<gene>
    <name evidence="20" type="primary">Olah</name>
</gene>
<name>A0A8C5NVS3_JACJA</name>
<comment type="catalytic activity">
    <reaction evidence="12">
        <text>hexadecanoyl-CoA + H2O = hexadecanoate + CoA + H(+)</text>
        <dbReference type="Rhea" id="RHEA:16645"/>
        <dbReference type="ChEBI" id="CHEBI:7896"/>
        <dbReference type="ChEBI" id="CHEBI:15377"/>
        <dbReference type="ChEBI" id="CHEBI:15378"/>
        <dbReference type="ChEBI" id="CHEBI:57287"/>
        <dbReference type="ChEBI" id="CHEBI:57379"/>
    </reaction>
    <physiologicalReaction direction="left-to-right" evidence="12">
        <dbReference type="Rhea" id="RHEA:16646"/>
    </physiologicalReaction>
</comment>
<dbReference type="FunFam" id="3.40.50.1820:FF:000153">
    <property type="entry name" value="Surfactin synthase thioesterase subunit"/>
    <property type="match status" value="1"/>
</dbReference>
<evidence type="ECO:0000259" key="19">
    <source>
        <dbReference type="Pfam" id="PF00975"/>
    </source>
</evidence>
<evidence type="ECO:0000256" key="18">
    <source>
        <dbReference type="ARBA" id="ARBA00079653"/>
    </source>
</evidence>
<dbReference type="SUPFAM" id="SSF53474">
    <property type="entry name" value="alpha/beta-Hydrolases"/>
    <property type="match status" value="1"/>
</dbReference>
<evidence type="ECO:0000256" key="1">
    <source>
        <dbReference type="ARBA" id="ARBA00007169"/>
    </source>
</evidence>
<sequence length="265" mass="29913">MEGGGRAGRGRSQHVLNCLYPKPNAIFKLICFPWAGSGSTYFANWGKKINDLVEVHAVRFAGRESRIQEPVVNDIYQLADEIIYALLPVIRDKSFAFLGHSFGAYVAFVTALRLKEQHRLEPQHLFLSSITAPYSEHRPTVPELDKVSLEDFKQFLVLCGGTPNHITNDLDLLKENMALLKKDLNILKNFIYDKPSGAVLSCDLTCLTGSEDIEKDVEDWKIVTSGTFDVHILPGHHFYIMEPANENFIHNYIVKSLEFTLLSGF</sequence>
<evidence type="ECO:0000313" key="21">
    <source>
        <dbReference type="Proteomes" id="UP000694385"/>
    </source>
</evidence>
<dbReference type="Ensembl" id="ENSJJAT00000009193.1">
    <property type="protein sequence ID" value="ENSJJAP00000004013.1"/>
    <property type="gene ID" value="ENSJJAG00000008098.1"/>
</dbReference>
<evidence type="ECO:0000256" key="7">
    <source>
        <dbReference type="ARBA" id="ARBA00023160"/>
    </source>
</evidence>
<dbReference type="GeneTree" id="ENSGT00390000015518"/>
<evidence type="ECO:0000256" key="17">
    <source>
        <dbReference type="ARBA" id="ARBA00076433"/>
    </source>
</evidence>
<evidence type="ECO:0000256" key="5">
    <source>
        <dbReference type="ARBA" id="ARBA00022832"/>
    </source>
</evidence>
<comment type="catalytic activity">
    <reaction evidence="10">
        <text>tetradecanoyl-CoA + H2O = tetradecanoate + CoA + H(+)</text>
        <dbReference type="Rhea" id="RHEA:40119"/>
        <dbReference type="ChEBI" id="CHEBI:15377"/>
        <dbReference type="ChEBI" id="CHEBI:15378"/>
        <dbReference type="ChEBI" id="CHEBI:30807"/>
        <dbReference type="ChEBI" id="CHEBI:57287"/>
        <dbReference type="ChEBI" id="CHEBI:57385"/>
    </reaction>
    <physiologicalReaction direction="left-to-right" evidence="10">
        <dbReference type="Rhea" id="RHEA:40120"/>
    </physiologicalReaction>
</comment>
<dbReference type="Pfam" id="PF00975">
    <property type="entry name" value="Thioesterase"/>
    <property type="match status" value="1"/>
</dbReference>
<evidence type="ECO:0000256" key="10">
    <source>
        <dbReference type="ARBA" id="ARBA00048180"/>
    </source>
</evidence>
<keyword evidence="21" id="KW-1185">Reference proteome</keyword>
<protein>
    <recommendedName>
        <fullName evidence="15">S-acyl fatty acid synthase thioesterase, medium chain</fullName>
        <ecNumber evidence="2">3.1.2.14</ecNumber>
    </recommendedName>
    <alternativeName>
        <fullName evidence="16">Oleoyl-ACP hydrolase</fullName>
    </alternativeName>
    <alternativeName>
        <fullName evidence="18">Thioesterase II</fullName>
    </alternativeName>
    <alternativeName>
        <fullName evidence="17">Thioesterase domain-containing protein 1</fullName>
    </alternativeName>
</protein>
<dbReference type="PANTHER" id="PTHR11487:SF0">
    <property type="entry name" value="S-ACYL FATTY ACID SYNTHASE THIOESTERASE, MEDIUM CHAIN"/>
    <property type="match status" value="1"/>
</dbReference>
<dbReference type="PANTHER" id="PTHR11487">
    <property type="entry name" value="THIOESTERASE"/>
    <property type="match status" value="1"/>
</dbReference>
<dbReference type="EC" id="3.1.2.14" evidence="2"/>
<dbReference type="InterPro" id="IPR001031">
    <property type="entry name" value="Thioesterase"/>
</dbReference>